<dbReference type="PROSITE" id="PS50943">
    <property type="entry name" value="HTH_CROC1"/>
    <property type="match status" value="1"/>
</dbReference>
<dbReference type="Pfam" id="PF25000">
    <property type="entry name" value="DUF7779"/>
    <property type="match status" value="1"/>
</dbReference>
<dbReference type="Pfam" id="PF01381">
    <property type="entry name" value="HTH_3"/>
    <property type="match status" value="1"/>
</dbReference>
<dbReference type="Gene3D" id="1.10.260.40">
    <property type="entry name" value="lambda repressor-like DNA-binding domains"/>
    <property type="match status" value="1"/>
</dbReference>
<dbReference type="SMART" id="SM00530">
    <property type="entry name" value="HTH_XRE"/>
    <property type="match status" value="1"/>
</dbReference>
<dbReference type="Gene3D" id="3.40.50.300">
    <property type="entry name" value="P-loop containing nucleotide triphosphate hydrolases"/>
    <property type="match status" value="1"/>
</dbReference>
<dbReference type="AlphaFoldDB" id="A0A5A5TL58"/>
<dbReference type="PANTHER" id="PTHR35205">
    <property type="entry name" value="NB-ARC AND TPR DOMAIN PROTEIN"/>
    <property type="match status" value="1"/>
</dbReference>
<name>A0A5A5TL58_9CHLR</name>
<dbReference type="GO" id="GO:0043531">
    <property type="term" value="F:ADP binding"/>
    <property type="evidence" value="ECO:0007669"/>
    <property type="project" value="InterPro"/>
</dbReference>
<dbReference type="InterPro" id="IPR001387">
    <property type="entry name" value="Cro/C1-type_HTH"/>
</dbReference>
<organism evidence="2 3">
    <name type="scientific">Dictyobacter arantiisoli</name>
    <dbReference type="NCBI Taxonomy" id="2014874"/>
    <lineage>
        <taxon>Bacteria</taxon>
        <taxon>Bacillati</taxon>
        <taxon>Chloroflexota</taxon>
        <taxon>Ktedonobacteria</taxon>
        <taxon>Ktedonobacterales</taxon>
        <taxon>Dictyobacteraceae</taxon>
        <taxon>Dictyobacter</taxon>
    </lineage>
</organism>
<evidence type="ECO:0000313" key="2">
    <source>
        <dbReference type="EMBL" id="GCF11684.1"/>
    </source>
</evidence>
<evidence type="ECO:0000259" key="1">
    <source>
        <dbReference type="PROSITE" id="PS50943"/>
    </source>
</evidence>
<reference evidence="2 3" key="1">
    <citation type="submission" date="2019-01" db="EMBL/GenBank/DDBJ databases">
        <title>Draft genome sequence of Dictyobacter sp. Uno17.</title>
        <authorList>
            <person name="Wang C.M."/>
            <person name="Zheng Y."/>
            <person name="Sakai Y."/>
            <person name="Abe K."/>
            <person name="Yokota A."/>
            <person name="Yabe S."/>
        </authorList>
    </citation>
    <scope>NUCLEOTIDE SEQUENCE [LARGE SCALE GENOMIC DNA]</scope>
    <source>
        <strain evidence="2 3">Uno17</strain>
    </source>
</reference>
<dbReference type="InterPro" id="IPR056681">
    <property type="entry name" value="DUF7779"/>
</dbReference>
<dbReference type="Pfam" id="PF00931">
    <property type="entry name" value="NB-ARC"/>
    <property type="match status" value="1"/>
</dbReference>
<evidence type="ECO:0000313" key="3">
    <source>
        <dbReference type="Proteomes" id="UP000322530"/>
    </source>
</evidence>
<sequence length="536" mass="61042">MPQPEDAKINHRLREERNRRHWSQKELAEQLGTSVLTVKRWEHRKAQPGPYLRIKLTTLFNKSEQELGLLNSVQALEQLCTTEDVPSTNGRAFSSFPVTRAEEHREPLYWCVSYQRNPFFTGREAILQQVDQLLQYSDATTTRRYVALRGLGGVGKTQIALEYAYRSIQKFSIIFWVDAETNERLRASFNTIARMLGVVQQQEQEFSQVIARVQRWLITHQEWLVIFDNVEDLTLLKTVLPTLGSGGVLITTRRQDIGTMAQTIDIHPMNSEEGRLFLLRRAQLITLDALQSESQPRLEQPEELAAQTIVKMTDGLPLALDQAGAYIEATRCGIFPFLNILQSSQLSIFGQRDGDTDHPLSVITTFEISFEHIQMNNALAADLLIMCAFLSPDAIPEALLTEYAGLFSQSALQDTNNVLLQFNAAIKDILRYSLIQRQPQTRTLTIHRLVQAAIKQCISRDRQRIWMKQITHALNQAFPGQGETMEQWPWCEQLVPHIAYILSIGGVETNSLEFTSLLHKTALFLPSRTLPGCTDL</sequence>
<keyword evidence="3" id="KW-1185">Reference proteome</keyword>
<protein>
    <recommendedName>
        <fullName evidence="1">HTH cro/C1-type domain-containing protein</fullName>
    </recommendedName>
</protein>
<dbReference type="SUPFAM" id="SSF52540">
    <property type="entry name" value="P-loop containing nucleoside triphosphate hydrolases"/>
    <property type="match status" value="1"/>
</dbReference>
<dbReference type="EMBL" id="BIXY01000133">
    <property type="protein sequence ID" value="GCF11684.1"/>
    <property type="molecule type" value="Genomic_DNA"/>
</dbReference>
<dbReference type="CDD" id="cd00093">
    <property type="entry name" value="HTH_XRE"/>
    <property type="match status" value="1"/>
</dbReference>
<dbReference type="RefSeq" id="WP_172632464.1">
    <property type="nucleotide sequence ID" value="NZ_BIXY01000133.1"/>
</dbReference>
<dbReference type="SUPFAM" id="SSF47413">
    <property type="entry name" value="lambda repressor-like DNA-binding domains"/>
    <property type="match status" value="1"/>
</dbReference>
<dbReference type="GO" id="GO:0003677">
    <property type="term" value="F:DNA binding"/>
    <property type="evidence" value="ECO:0007669"/>
    <property type="project" value="InterPro"/>
</dbReference>
<dbReference type="Proteomes" id="UP000322530">
    <property type="component" value="Unassembled WGS sequence"/>
</dbReference>
<dbReference type="PRINTS" id="PR00364">
    <property type="entry name" value="DISEASERSIST"/>
</dbReference>
<dbReference type="InterPro" id="IPR010982">
    <property type="entry name" value="Lambda_DNA-bd_dom_sf"/>
</dbReference>
<gene>
    <name evidence="2" type="ORF">KDI_52480</name>
</gene>
<proteinExistence type="predicted"/>
<feature type="domain" description="HTH cro/C1-type" evidence="1">
    <location>
        <begin position="13"/>
        <end position="67"/>
    </location>
</feature>
<dbReference type="InterPro" id="IPR002182">
    <property type="entry name" value="NB-ARC"/>
</dbReference>
<dbReference type="PANTHER" id="PTHR35205:SF1">
    <property type="entry name" value="ZU5 DOMAIN-CONTAINING PROTEIN"/>
    <property type="match status" value="1"/>
</dbReference>
<dbReference type="InterPro" id="IPR027417">
    <property type="entry name" value="P-loop_NTPase"/>
</dbReference>
<comment type="caution">
    <text evidence="2">The sequence shown here is derived from an EMBL/GenBank/DDBJ whole genome shotgun (WGS) entry which is preliminary data.</text>
</comment>
<accession>A0A5A5TL58</accession>